<name>A0A1A9ZJD0_GLOPL</name>
<evidence type="ECO:0000313" key="1">
    <source>
        <dbReference type="EnsemblMetazoa" id="GPAI016630-PA"/>
    </source>
</evidence>
<reference evidence="1" key="2">
    <citation type="submission" date="2020-05" db="UniProtKB">
        <authorList>
            <consortium name="EnsemblMetazoa"/>
        </authorList>
    </citation>
    <scope>IDENTIFICATION</scope>
    <source>
        <strain evidence="1">IAEA</strain>
    </source>
</reference>
<dbReference type="Proteomes" id="UP000092445">
    <property type="component" value="Unassembled WGS sequence"/>
</dbReference>
<reference evidence="2" key="1">
    <citation type="submission" date="2014-03" db="EMBL/GenBank/DDBJ databases">
        <authorList>
            <person name="Aksoy S."/>
            <person name="Warren W."/>
            <person name="Wilson R.K."/>
        </authorList>
    </citation>
    <scope>NUCLEOTIDE SEQUENCE [LARGE SCALE GENOMIC DNA]</scope>
    <source>
        <strain evidence="2">IAEA</strain>
    </source>
</reference>
<evidence type="ECO:0000313" key="2">
    <source>
        <dbReference type="Proteomes" id="UP000092445"/>
    </source>
</evidence>
<dbReference type="VEuPathDB" id="VectorBase:GPAI016630"/>
<keyword evidence="2" id="KW-1185">Reference proteome</keyword>
<dbReference type="AlphaFoldDB" id="A0A1A9ZJD0"/>
<proteinExistence type="predicted"/>
<organism evidence="1 2">
    <name type="scientific">Glossina pallidipes</name>
    <name type="common">Tsetse fly</name>
    <dbReference type="NCBI Taxonomy" id="7398"/>
    <lineage>
        <taxon>Eukaryota</taxon>
        <taxon>Metazoa</taxon>
        <taxon>Ecdysozoa</taxon>
        <taxon>Arthropoda</taxon>
        <taxon>Hexapoda</taxon>
        <taxon>Insecta</taxon>
        <taxon>Pterygota</taxon>
        <taxon>Neoptera</taxon>
        <taxon>Endopterygota</taxon>
        <taxon>Diptera</taxon>
        <taxon>Brachycera</taxon>
        <taxon>Muscomorpha</taxon>
        <taxon>Hippoboscoidea</taxon>
        <taxon>Glossinidae</taxon>
        <taxon>Glossina</taxon>
    </lineage>
</organism>
<accession>A0A1A9ZJD0</accession>
<sequence length="291" mass="33180">MSYMMVHLPCNAAILSYANCSNYEDSATFRKIAFYTKDSSHYLFKEIVRHAIRVCQRTRPLAFGNPLHSFPEITVVLVDESPPFLFLNPDRRPLVLIQASPESGSQLAGVSSVGPPGSLDLFPELPDSCDFPQSDTQNFFDHAKPYNRTHSDMSILSCDTSLSVFPMVGYFPLHFCFLTFFFEQRHSDAEKLHMLRVECSNAPAVSNWFAKFRIDNSDPWQHGNRKRSAQWLDKDDYLFNIIDTVPITRIAASNLQEDAEVDDKEILIIDNLAMPQKTYGEHFGIHVEAPY</sequence>
<protein>
    <submittedName>
        <fullName evidence="1">Uncharacterized protein</fullName>
    </submittedName>
</protein>
<dbReference type="EnsemblMetazoa" id="GPAI016630-RA">
    <property type="protein sequence ID" value="GPAI016630-PA"/>
    <property type="gene ID" value="GPAI016630"/>
</dbReference>